<sequence length="275" mass="30040">MTAFLDPEELNLEYLDPDAIPDAEAYPPRWAARAEAFRDGQAAAAYLGLPYGPDPRQWTDIFRPAGEPKGLLVFIHGGYWMSYDPRSWSHLAAGAIRHGWAVAMPCHRLAPDVRMRDITADIRAAIDAITQDIDGPVILAGHSAGGHLAARMLTLSPPPAFAGRLRRVVPISPLGDLRPLVFTTLNDKLRLDAQEAREESPALAAPQPGVDVHVWVGASESPAFLWQARRLAYKWKAAWTPEPGKHHFDVIEGLADPDSALTRTVLGLDDTEAAT</sequence>
<dbReference type="SUPFAM" id="SSF53474">
    <property type="entry name" value="alpha/beta-Hydrolases"/>
    <property type="match status" value="1"/>
</dbReference>
<dbReference type="RefSeq" id="WP_085879222.1">
    <property type="nucleotide sequence ID" value="NZ_FWFZ01000010.1"/>
</dbReference>
<dbReference type="InterPro" id="IPR000073">
    <property type="entry name" value="AB_hydrolase_1"/>
</dbReference>
<proteinExistence type="predicted"/>
<dbReference type="Pfam" id="PF12697">
    <property type="entry name" value="Abhydrolase_6"/>
    <property type="match status" value="1"/>
</dbReference>
<evidence type="ECO:0000256" key="1">
    <source>
        <dbReference type="ARBA" id="ARBA00022801"/>
    </source>
</evidence>
<feature type="domain" description="AB hydrolase-1" evidence="2">
    <location>
        <begin position="72"/>
        <end position="230"/>
    </location>
</feature>
<keyword evidence="4" id="KW-1185">Reference proteome</keyword>
<dbReference type="Gene3D" id="3.40.50.1820">
    <property type="entry name" value="alpha/beta hydrolase"/>
    <property type="match status" value="1"/>
</dbReference>
<evidence type="ECO:0000313" key="4">
    <source>
        <dbReference type="Proteomes" id="UP000193900"/>
    </source>
</evidence>
<protein>
    <submittedName>
        <fullName evidence="3">Alpha/beta hydrolase fold protein</fullName>
    </submittedName>
</protein>
<gene>
    <name evidence="3" type="ORF">ROA7023_02378</name>
</gene>
<accession>A0A1Y5T1N6</accession>
<reference evidence="3 4" key="1">
    <citation type="submission" date="2017-03" db="EMBL/GenBank/DDBJ databases">
        <authorList>
            <person name="Afonso C.L."/>
            <person name="Miller P.J."/>
            <person name="Scott M.A."/>
            <person name="Spackman E."/>
            <person name="Goraichik I."/>
            <person name="Dimitrov K.M."/>
            <person name="Suarez D.L."/>
            <person name="Swayne D.E."/>
        </authorList>
    </citation>
    <scope>NUCLEOTIDE SEQUENCE [LARGE SCALE GENOMIC DNA]</scope>
    <source>
        <strain evidence="3 4">CECT 7023</strain>
    </source>
</reference>
<evidence type="ECO:0000259" key="2">
    <source>
        <dbReference type="Pfam" id="PF12697"/>
    </source>
</evidence>
<dbReference type="Proteomes" id="UP000193900">
    <property type="component" value="Unassembled WGS sequence"/>
</dbReference>
<dbReference type="PANTHER" id="PTHR48081:SF33">
    <property type="entry name" value="KYNURENINE FORMAMIDASE"/>
    <property type="match status" value="1"/>
</dbReference>
<dbReference type="OrthoDB" id="9771666at2"/>
<dbReference type="InterPro" id="IPR029058">
    <property type="entry name" value="AB_hydrolase_fold"/>
</dbReference>
<dbReference type="GO" id="GO:0016787">
    <property type="term" value="F:hydrolase activity"/>
    <property type="evidence" value="ECO:0007669"/>
    <property type="project" value="UniProtKB-KW"/>
</dbReference>
<dbReference type="AlphaFoldDB" id="A0A1Y5T1N6"/>
<dbReference type="PANTHER" id="PTHR48081">
    <property type="entry name" value="AB HYDROLASE SUPERFAMILY PROTEIN C4A8.06C"/>
    <property type="match status" value="1"/>
</dbReference>
<organism evidence="3 4">
    <name type="scientific">Roseisalinus antarcticus</name>
    <dbReference type="NCBI Taxonomy" id="254357"/>
    <lineage>
        <taxon>Bacteria</taxon>
        <taxon>Pseudomonadati</taxon>
        <taxon>Pseudomonadota</taxon>
        <taxon>Alphaproteobacteria</taxon>
        <taxon>Rhodobacterales</taxon>
        <taxon>Roseobacteraceae</taxon>
        <taxon>Roseisalinus</taxon>
    </lineage>
</organism>
<name>A0A1Y5T1N6_9RHOB</name>
<evidence type="ECO:0000313" key="3">
    <source>
        <dbReference type="EMBL" id="SLN53548.1"/>
    </source>
</evidence>
<dbReference type="EMBL" id="FWFZ01000010">
    <property type="protein sequence ID" value="SLN53548.1"/>
    <property type="molecule type" value="Genomic_DNA"/>
</dbReference>
<dbReference type="InterPro" id="IPR050300">
    <property type="entry name" value="GDXG_lipolytic_enzyme"/>
</dbReference>
<keyword evidence="1 3" id="KW-0378">Hydrolase</keyword>